<dbReference type="InterPro" id="IPR011990">
    <property type="entry name" value="TPR-like_helical_dom_sf"/>
</dbReference>
<reference evidence="3 4" key="1">
    <citation type="journal article" date="2020" name="IScience">
        <title>Genome Sequencing of the Endangered Kingdonia uniflora (Circaeasteraceae, Ranunculales) Reveals Potential Mechanisms of Evolutionary Specialization.</title>
        <authorList>
            <person name="Sun Y."/>
            <person name="Deng T."/>
            <person name="Zhang A."/>
            <person name="Moore M.J."/>
            <person name="Landis J.B."/>
            <person name="Lin N."/>
            <person name="Zhang H."/>
            <person name="Zhang X."/>
            <person name="Huang J."/>
            <person name="Zhang X."/>
            <person name="Sun H."/>
            <person name="Wang H."/>
        </authorList>
    </citation>
    <scope>NUCLEOTIDE SEQUENCE [LARGE SCALE GENOMIC DNA]</scope>
    <source>
        <strain evidence="3">TB1705</strain>
        <tissue evidence="3">Leaf</tissue>
    </source>
</reference>
<evidence type="ECO:0000256" key="1">
    <source>
        <dbReference type="ARBA" id="ARBA00022737"/>
    </source>
</evidence>
<gene>
    <name evidence="3" type="ORF">GIB67_018026</name>
</gene>
<dbReference type="OrthoDB" id="185373at2759"/>
<evidence type="ECO:0000256" key="2">
    <source>
        <dbReference type="PROSITE-ProRule" id="PRU00708"/>
    </source>
</evidence>
<sequence>MILEMQNANVKLSERTCGIIVSGYCNERNIKDALRFVYRMNDLGMQPNLVVFNSLIKGFADISHITDIDGVDEAEMVIKKNNTLL</sequence>
<dbReference type="InterPro" id="IPR002885">
    <property type="entry name" value="PPR_rpt"/>
</dbReference>
<feature type="repeat" description="PPR" evidence="2">
    <location>
        <begin position="13"/>
        <end position="47"/>
    </location>
</feature>
<evidence type="ECO:0008006" key="5">
    <source>
        <dbReference type="Google" id="ProtNLM"/>
    </source>
</evidence>
<dbReference type="PANTHER" id="PTHR47931:SF2">
    <property type="entry name" value="OS01G0228400 PROTEIN"/>
    <property type="match status" value="1"/>
</dbReference>
<dbReference type="Proteomes" id="UP000541444">
    <property type="component" value="Unassembled WGS sequence"/>
</dbReference>
<evidence type="ECO:0000313" key="3">
    <source>
        <dbReference type="EMBL" id="KAF6171502.1"/>
    </source>
</evidence>
<organism evidence="3 4">
    <name type="scientific">Kingdonia uniflora</name>
    <dbReference type="NCBI Taxonomy" id="39325"/>
    <lineage>
        <taxon>Eukaryota</taxon>
        <taxon>Viridiplantae</taxon>
        <taxon>Streptophyta</taxon>
        <taxon>Embryophyta</taxon>
        <taxon>Tracheophyta</taxon>
        <taxon>Spermatophyta</taxon>
        <taxon>Magnoliopsida</taxon>
        <taxon>Ranunculales</taxon>
        <taxon>Circaeasteraceae</taxon>
        <taxon>Kingdonia</taxon>
    </lineage>
</organism>
<keyword evidence="1" id="KW-0677">Repeat</keyword>
<accession>A0A7J7NWY8</accession>
<keyword evidence="4" id="KW-1185">Reference proteome</keyword>
<dbReference type="Pfam" id="PF13812">
    <property type="entry name" value="PPR_3"/>
    <property type="match status" value="1"/>
</dbReference>
<evidence type="ECO:0000313" key="4">
    <source>
        <dbReference type="Proteomes" id="UP000541444"/>
    </source>
</evidence>
<dbReference type="PROSITE" id="PS51375">
    <property type="entry name" value="PPR"/>
    <property type="match status" value="1"/>
</dbReference>
<comment type="caution">
    <text evidence="3">The sequence shown here is derived from an EMBL/GenBank/DDBJ whole genome shotgun (WGS) entry which is preliminary data.</text>
</comment>
<dbReference type="EMBL" id="JACGCM010000479">
    <property type="protein sequence ID" value="KAF6171502.1"/>
    <property type="molecule type" value="Genomic_DNA"/>
</dbReference>
<dbReference type="PANTHER" id="PTHR47931">
    <property type="entry name" value="OS01G0228400 PROTEIN"/>
    <property type="match status" value="1"/>
</dbReference>
<protein>
    <recommendedName>
        <fullName evidence="5">Pentatricopeptide repeat-containing protein</fullName>
    </recommendedName>
</protein>
<dbReference type="NCBIfam" id="TIGR00756">
    <property type="entry name" value="PPR"/>
    <property type="match status" value="1"/>
</dbReference>
<proteinExistence type="predicted"/>
<dbReference type="AlphaFoldDB" id="A0A7J7NWY8"/>
<dbReference type="Gene3D" id="1.25.40.10">
    <property type="entry name" value="Tetratricopeptide repeat domain"/>
    <property type="match status" value="1"/>
</dbReference>
<name>A0A7J7NWY8_9MAGN</name>